<evidence type="ECO:0000256" key="2">
    <source>
        <dbReference type="ARBA" id="ARBA00022723"/>
    </source>
</evidence>
<dbReference type="AlphaFoldDB" id="A0A672GFD7"/>
<reference evidence="8" key="1">
    <citation type="submission" date="2019-06" db="EMBL/GenBank/DDBJ databases">
        <authorList>
            <consortium name="Wellcome Sanger Institute Data Sharing"/>
        </authorList>
    </citation>
    <scope>NUCLEOTIDE SEQUENCE [LARGE SCALE GENOMIC DNA]</scope>
</reference>
<evidence type="ECO:0000259" key="7">
    <source>
        <dbReference type="SMART" id="SM00980"/>
    </source>
</evidence>
<protein>
    <recommendedName>
        <fullName evidence="7">THAP-type domain-containing protein</fullName>
    </recommendedName>
</protein>
<accession>A0A672GFD7</accession>
<reference evidence="8" key="2">
    <citation type="submission" date="2025-08" db="UniProtKB">
        <authorList>
            <consortium name="Ensembl"/>
        </authorList>
    </citation>
    <scope>IDENTIFICATION</scope>
</reference>
<evidence type="ECO:0000256" key="5">
    <source>
        <dbReference type="ARBA" id="ARBA00023125"/>
    </source>
</evidence>
<dbReference type="OMA" id="IHMVLPC"/>
<evidence type="ECO:0000256" key="4">
    <source>
        <dbReference type="ARBA" id="ARBA00022833"/>
    </source>
</evidence>
<keyword evidence="3" id="KW-0863">Zinc-finger</keyword>
<feature type="region of interest" description="Disordered" evidence="6">
    <location>
        <begin position="77"/>
        <end position="110"/>
    </location>
</feature>
<dbReference type="Pfam" id="PF13613">
    <property type="entry name" value="HTH_Tnp_4"/>
    <property type="match status" value="1"/>
</dbReference>
<dbReference type="PANTHER" id="PTHR23080:SF144">
    <property type="entry name" value="SPINDLE AND KINETOCHORE ASSOCIATED COMPLEX SUBUNIT 3"/>
    <property type="match status" value="1"/>
</dbReference>
<keyword evidence="5" id="KW-0238">DNA-binding</keyword>
<evidence type="ECO:0000256" key="6">
    <source>
        <dbReference type="SAM" id="MobiDB-lite"/>
    </source>
</evidence>
<dbReference type="GO" id="GO:0003677">
    <property type="term" value="F:DNA binding"/>
    <property type="evidence" value="ECO:0007669"/>
    <property type="project" value="UniProtKB-KW"/>
</dbReference>
<comment type="cofactor">
    <cofactor evidence="1">
        <name>a divalent metal cation</name>
        <dbReference type="ChEBI" id="CHEBI:60240"/>
    </cofactor>
</comment>
<evidence type="ECO:0000256" key="1">
    <source>
        <dbReference type="ARBA" id="ARBA00001968"/>
    </source>
</evidence>
<dbReference type="InterPro" id="IPR027806">
    <property type="entry name" value="HARBI1_dom"/>
</dbReference>
<dbReference type="PANTHER" id="PTHR23080">
    <property type="entry name" value="THAP DOMAIN PROTEIN"/>
    <property type="match status" value="1"/>
</dbReference>
<dbReference type="InParanoid" id="A0A672GFD7"/>
<evidence type="ECO:0000313" key="9">
    <source>
        <dbReference type="Proteomes" id="UP000472267"/>
    </source>
</evidence>
<dbReference type="InterPro" id="IPR027805">
    <property type="entry name" value="Transposase_HTH_dom"/>
</dbReference>
<name>A0A672GFD7_SALFA</name>
<dbReference type="InterPro" id="IPR006612">
    <property type="entry name" value="THAP_Znf"/>
</dbReference>
<feature type="domain" description="THAP-type" evidence="7">
    <location>
        <begin position="3"/>
        <end position="76"/>
    </location>
</feature>
<keyword evidence="2" id="KW-0479">Metal-binding</keyword>
<evidence type="ECO:0000313" key="8">
    <source>
        <dbReference type="Ensembl" id="ENSSFAP00005017546.1"/>
    </source>
</evidence>
<dbReference type="SUPFAM" id="SSF57716">
    <property type="entry name" value="Glucocorticoid receptor-like (DNA-binding domain)"/>
    <property type="match status" value="1"/>
</dbReference>
<keyword evidence="9" id="KW-1185">Reference proteome</keyword>
<dbReference type="Ensembl" id="ENSSFAT00005018224.1">
    <property type="protein sequence ID" value="ENSSFAP00005017546.1"/>
    <property type="gene ID" value="ENSSFAG00005009282.1"/>
</dbReference>
<dbReference type="Pfam" id="PF05485">
    <property type="entry name" value="THAP"/>
    <property type="match status" value="1"/>
</dbReference>
<dbReference type="Proteomes" id="UP000472267">
    <property type="component" value="Chromosome 15"/>
</dbReference>
<dbReference type="SMART" id="SM00980">
    <property type="entry name" value="THAP"/>
    <property type="match status" value="1"/>
</dbReference>
<keyword evidence="4" id="KW-0862">Zinc</keyword>
<sequence length="462" mass="52682">MGRSCCKKDGNLHFLQFPTCRMVWVGAVRRKSITFDSISDNMLVCSRHFHKGQPAYEMMETDPDWAPSLHPGHTSVTPTNAARSVGDVGRSSYGKCHRKHQRRESAGMQRLETVSWSQKMTHTHTHSTSQDATQTECDLCELRRAEVNRLLKENAELRHELDQRRMGDGFFEEDDDKVQYNTGLPNLAAFMALFRFLMPLMPTQRKILTPFHMVLLTFMLLRLDLPVQHLAHLFRVSPNTVYRTFNEMVSFMHANLRRAITWPDRDTLHKTMPHQFAEAFGHRVAVIIDCFEVFTEKPSNLKARAQIFSSYKQNHSMKYLMGITPRGAICFLSKGWGGRTSDKHITFNSGFLDNLLPGDIVLADTGFDIQECAGMMWAEVKLPAFTKGCCQLAARDEEETRKIAHLRIHVEKVIGNICQKYRILSGTIPVHMILPCEGEEVTLLDKIVTVCCALTNHCPSVV</sequence>
<proteinExistence type="predicted"/>
<organism evidence="8 9">
    <name type="scientific">Salarias fasciatus</name>
    <name type="common">Jewelled blenny</name>
    <name type="synonym">Blennius fasciatus</name>
    <dbReference type="NCBI Taxonomy" id="181472"/>
    <lineage>
        <taxon>Eukaryota</taxon>
        <taxon>Metazoa</taxon>
        <taxon>Chordata</taxon>
        <taxon>Craniata</taxon>
        <taxon>Vertebrata</taxon>
        <taxon>Euteleostomi</taxon>
        <taxon>Actinopterygii</taxon>
        <taxon>Neopterygii</taxon>
        <taxon>Teleostei</taxon>
        <taxon>Neoteleostei</taxon>
        <taxon>Acanthomorphata</taxon>
        <taxon>Ovalentaria</taxon>
        <taxon>Blenniimorphae</taxon>
        <taxon>Blenniiformes</taxon>
        <taxon>Blennioidei</taxon>
        <taxon>Blenniidae</taxon>
        <taxon>Salariinae</taxon>
        <taxon>Salarias</taxon>
    </lineage>
</organism>
<dbReference type="Pfam" id="PF13359">
    <property type="entry name" value="DDE_Tnp_4"/>
    <property type="match status" value="1"/>
</dbReference>
<reference evidence="8" key="3">
    <citation type="submission" date="2025-09" db="UniProtKB">
        <authorList>
            <consortium name="Ensembl"/>
        </authorList>
    </citation>
    <scope>IDENTIFICATION</scope>
</reference>
<dbReference type="GO" id="GO:0008270">
    <property type="term" value="F:zinc ion binding"/>
    <property type="evidence" value="ECO:0007669"/>
    <property type="project" value="UniProtKB-KW"/>
</dbReference>
<evidence type="ECO:0000256" key="3">
    <source>
        <dbReference type="ARBA" id="ARBA00022771"/>
    </source>
</evidence>